<dbReference type="Proteomes" id="UP000015346">
    <property type="component" value="Unassembled WGS sequence"/>
</dbReference>
<comment type="caution">
    <text evidence="3">The sequence shown here is derived from an EMBL/GenBank/DDBJ whole genome shotgun (WGS) entry which is preliminary data.</text>
</comment>
<accession>S9QU00</accession>
<dbReference type="PATRIC" id="fig|1123069.3.peg.2684"/>
<dbReference type="SUPFAM" id="SSF53067">
    <property type="entry name" value="Actin-like ATPase domain"/>
    <property type="match status" value="1"/>
</dbReference>
<proteinExistence type="predicted"/>
<evidence type="ECO:0000313" key="3">
    <source>
        <dbReference type="EMBL" id="EPX83093.1"/>
    </source>
</evidence>
<reference evidence="3 4" key="1">
    <citation type="journal article" date="2013" name="Stand. Genomic Sci.">
        <title>Genome sequence of the reddish-pigmented Rubellimicrobium thermophilum type strain (DSM 16684(T)), a member of the Roseobacter clade.</title>
        <authorList>
            <person name="Fiebig A."/>
            <person name="Riedel T."/>
            <person name="Gronow S."/>
            <person name="Petersen J."/>
            <person name="Klenk H.P."/>
            <person name="Goker M."/>
        </authorList>
    </citation>
    <scope>NUCLEOTIDE SEQUENCE [LARGE SCALE GENOMIC DNA]</scope>
    <source>
        <strain evidence="3 4">DSM 16684</strain>
    </source>
</reference>
<dbReference type="AlphaFoldDB" id="S9QU00"/>
<dbReference type="OrthoDB" id="9814788at2"/>
<feature type="domain" description="Hydantoinase A/oxoprolinase" evidence="1">
    <location>
        <begin position="189"/>
        <end position="576"/>
    </location>
</feature>
<gene>
    <name evidence="3" type="ORF">ruthe_02710</name>
</gene>
<dbReference type="InterPro" id="IPR008040">
    <property type="entry name" value="Hydant_A_N"/>
</dbReference>
<dbReference type="PANTHER" id="PTHR11365">
    <property type="entry name" value="5-OXOPROLINASE RELATED"/>
    <property type="match status" value="1"/>
</dbReference>
<name>S9QU00_9RHOB</name>
<dbReference type="Pfam" id="PF01968">
    <property type="entry name" value="Hydantoinase_A"/>
    <property type="match status" value="1"/>
</dbReference>
<dbReference type="InterPro" id="IPR002821">
    <property type="entry name" value="Hydantoinase_A"/>
</dbReference>
<organism evidence="3 4">
    <name type="scientific">Rubellimicrobium thermophilum DSM 16684</name>
    <dbReference type="NCBI Taxonomy" id="1123069"/>
    <lineage>
        <taxon>Bacteria</taxon>
        <taxon>Pseudomonadati</taxon>
        <taxon>Pseudomonadota</taxon>
        <taxon>Alphaproteobacteria</taxon>
        <taxon>Rhodobacterales</taxon>
        <taxon>Roseobacteraceae</taxon>
        <taxon>Rubellimicrobium</taxon>
    </lineage>
</organism>
<dbReference type="EMBL" id="AOLV01000033">
    <property type="protein sequence ID" value="EPX83093.1"/>
    <property type="molecule type" value="Genomic_DNA"/>
</dbReference>
<dbReference type="HOGENOM" id="CLU_014140_1_0_5"/>
<protein>
    <submittedName>
        <fullName evidence="3">N-methylhydantoinase A/acetone carboxylase, beta subunit</fullName>
    </submittedName>
</protein>
<dbReference type="GO" id="GO:0006749">
    <property type="term" value="P:glutathione metabolic process"/>
    <property type="evidence" value="ECO:0007669"/>
    <property type="project" value="TreeGrafter"/>
</dbReference>
<feature type="domain" description="Hydantoinase/oxoprolinase N-terminal" evidence="2">
    <location>
        <begin position="5"/>
        <end position="168"/>
    </location>
</feature>
<keyword evidence="4" id="KW-1185">Reference proteome</keyword>
<evidence type="ECO:0000259" key="2">
    <source>
        <dbReference type="Pfam" id="PF05378"/>
    </source>
</evidence>
<evidence type="ECO:0000259" key="1">
    <source>
        <dbReference type="Pfam" id="PF01968"/>
    </source>
</evidence>
<evidence type="ECO:0000313" key="4">
    <source>
        <dbReference type="Proteomes" id="UP000015346"/>
    </source>
</evidence>
<sequence length="669" mass="68581">MAILLGVDTGGTYTDAVLLDEAAGCVLAKAKALTTRPDPAGGVSAAIDAVLAAGRIDPAAVAMVSLSTTLATNALVEGQGGRAGLIAIGFEETDLSRDGLPAALGRDPLIRIAGGHDHAGQAVAPLDEEGLGKALSDLPEGLTGLAVAARFATRNPAHEIRAREIARAVTGLPVTCSHELSASLGGPRRALTALLNARLIGLIERLLRACEAHMIRAGIRAPLMVVRGDGALMAAAMAHEKPIETILSGPAASAAGAAWLARKRFALVSDIGGTTTDICLLRDGRPALDPDGARVGPWRTMVEAVAMRTHGLGGDSEIHVRPDLREGLRLGPRRVMPVALLAQAHPGLVHRALDAALSQPAAGEGSGRFVLPLWSGALPAGLDPREAAVAERLTGGPVTLAEAVRARTEAPALARLVARGLALEAGATPTDAAHVLGLQADFDREAAHKALALLARRRDGAGEPLADGAEGMARRILDRLTAQSVEALLEAAFAEDGWEDPAMLARHPLVAAGLRRDVSGRALVRTALSLDVPVVALGASAATHYPAIGARLGTCAIVPEHAEVANAVGAVVGRVAAHAEGTVTSPAPGLFLAHLPGGPARFGEVAEAIGALRRALGEEAEARARAAGAETVELREEMERREAVVEGQAMLVEARLRVTAQGRPRLAAG</sequence>
<dbReference type="GO" id="GO:0005829">
    <property type="term" value="C:cytosol"/>
    <property type="evidence" value="ECO:0007669"/>
    <property type="project" value="TreeGrafter"/>
</dbReference>
<dbReference type="STRING" id="1123069.ruthe_02710"/>
<dbReference type="InterPro" id="IPR045079">
    <property type="entry name" value="Oxoprolinase-like"/>
</dbReference>
<dbReference type="RefSeq" id="WP_021098782.1">
    <property type="nucleotide sequence ID" value="NZ_KE557324.1"/>
</dbReference>
<dbReference type="PANTHER" id="PTHR11365:SF2">
    <property type="entry name" value="5-OXOPROLINASE"/>
    <property type="match status" value="1"/>
</dbReference>
<dbReference type="GO" id="GO:0017168">
    <property type="term" value="F:5-oxoprolinase (ATP-hydrolyzing) activity"/>
    <property type="evidence" value="ECO:0007669"/>
    <property type="project" value="TreeGrafter"/>
</dbReference>
<dbReference type="Pfam" id="PF05378">
    <property type="entry name" value="Hydant_A_N"/>
    <property type="match status" value="1"/>
</dbReference>
<dbReference type="InterPro" id="IPR043129">
    <property type="entry name" value="ATPase_NBD"/>
</dbReference>